<feature type="region of interest" description="Disordered" evidence="1">
    <location>
        <begin position="210"/>
        <end position="232"/>
    </location>
</feature>
<evidence type="ECO:0000256" key="1">
    <source>
        <dbReference type="SAM" id="MobiDB-lite"/>
    </source>
</evidence>
<organism evidence="2 3">
    <name type="scientific">Reticulomyxa filosa</name>
    <dbReference type="NCBI Taxonomy" id="46433"/>
    <lineage>
        <taxon>Eukaryota</taxon>
        <taxon>Sar</taxon>
        <taxon>Rhizaria</taxon>
        <taxon>Retaria</taxon>
        <taxon>Foraminifera</taxon>
        <taxon>Monothalamids</taxon>
        <taxon>Reticulomyxidae</taxon>
        <taxon>Reticulomyxa</taxon>
    </lineage>
</organism>
<feature type="compositionally biased region" description="Low complexity" evidence="1">
    <location>
        <begin position="21"/>
        <end position="33"/>
    </location>
</feature>
<gene>
    <name evidence="2" type="ORF">RFI_06159</name>
</gene>
<feature type="region of interest" description="Disordered" evidence="1">
    <location>
        <begin position="1"/>
        <end position="146"/>
    </location>
</feature>
<feature type="compositionally biased region" description="Low complexity" evidence="1">
    <location>
        <begin position="170"/>
        <end position="185"/>
    </location>
</feature>
<feature type="non-terminal residue" evidence="2">
    <location>
        <position position="557"/>
    </location>
</feature>
<feature type="region of interest" description="Disordered" evidence="1">
    <location>
        <begin position="538"/>
        <end position="557"/>
    </location>
</feature>
<feature type="compositionally biased region" description="Basic and acidic residues" evidence="1">
    <location>
        <begin position="65"/>
        <end position="79"/>
    </location>
</feature>
<dbReference type="Proteomes" id="UP000023152">
    <property type="component" value="Unassembled WGS sequence"/>
</dbReference>
<proteinExistence type="predicted"/>
<feature type="region of interest" description="Disordered" evidence="1">
    <location>
        <begin position="170"/>
        <end position="189"/>
    </location>
</feature>
<keyword evidence="3" id="KW-1185">Reference proteome</keyword>
<feature type="compositionally biased region" description="Polar residues" evidence="1">
    <location>
        <begin position="108"/>
        <end position="127"/>
    </location>
</feature>
<evidence type="ECO:0000313" key="3">
    <source>
        <dbReference type="Proteomes" id="UP000023152"/>
    </source>
</evidence>
<sequence length="557" mass="63582">MEKEMKSLRQKQNASSEMKLSKASPSPKATKSSYNETKGTTKKAPTPMLSKQPEPKKTSLASMVGERDMERHSNDKNEVDNLFVNDVDIEDDDGNPQIEGVANVPVLPQSNPADMMTDSSNWLTSFDTQEEQPKSKSKSKSDVSNTNIMTWMTTDNGMDTLARDTMTKPTSVATKTTTTNPSTKTQNYSNLFGSTDQGMTDLAHNTMDYRSKKPQQGPPVIKNPNPQGKPPPISTDDGMQLLVHDKYCKKKLLLLFFFLCGHDTVEVNQWCDNTETKRQEAFDDLFSDYAQSNQVMLNNLNNNIQNQRQEGFTSTRDGSEGIKSSNALWSSFTNSDIFGSSFTDSDILSYKDAEPIEISSKEGVVEVKHCCVSKKETSCEIFQIIKKKCRKTALLQLELLFFGINFIGRKINFLKLFHKQLYFSKKKLHINKKVGKNLIVFNSRKETLQRARIYFEKSSHIKTRVDLKQIIHKTHNCIQVLLKRGKFLLSIHKQKQTDKKKSQQGTKERKEKYLKTMASQKQNKKIKNNNQQQIAKIKTYKKKKQSKKMRNGLLKFL</sequence>
<reference evidence="2 3" key="1">
    <citation type="journal article" date="2013" name="Curr. Biol.">
        <title>The Genome of the Foraminiferan Reticulomyxa filosa.</title>
        <authorList>
            <person name="Glockner G."/>
            <person name="Hulsmann N."/>
            <person name="Schleicher M."/>
            <person name="Noegel A.A."/>
            <person name="Eichinger L."/>
            <person name="Gallinger C."/>
            <person name="Pawlowski J."/>
            <person name="Sierra R."/>
            <person name="Euteneuer U."/>
            <person name="Pillet L."/>
            <person name="Moustafa A."/>
            <person name="Platzer M."/>
            <person name="Groth M."/>
            <person name="Szafranski K."/>
            <person name="Schliwa M."/>
        </authorList>
    </citation>
    <scope>NUCLEOTIDE SEQUENCE [LARGE SCALE GENOMIC DNA]</scope>
</reference>
<comment type="caution">
    <text evidence="2">The sequence shown here is derived from an EMBL/GenBank/DDBJ whole genome shotgun (WGS) entry which is preliminary data.</text>
</comment>
<dbReference type="EMBL" id="ASPP01005207">
    <property type="protein sequence ID" value="ETO30962.1"/>
    <property type="molecule type" value="Genomic_DNA"/>
</dbReference>
<dbReference type="AlphaFoldDB" id="X6P0B4"/>
<evidence type="ECO:0000313" key="2">
    <source>
        <dbReference type="EMBL" id="ETO30962.1"/>
    </source>
</evidence>
<protein>
    <submittedName>
        <fullName evidence="2">Uncharacterized protein</fullName>
    </submittedName>
</protein>
<accession>X6P0B4</accession>
<name>X6P0B4_RETFI</name>
<feature type="compositionally biased region" description="Basic residues" evidence="1">
    <location>
        <begin position="538"/>
        <end position="550"/>
    </location>
</feature>